<dbReference type="EMBL" id="STGU01000011">
    <property type="protein sequence ID" value="THV33130.1"/>
    <property type="molecule type" value="Genomic_DNA"/>
</dbReference>
<evidence type="ECO:0000313" key="3">
    <source>
        <dbReference type="Proteomes" id="UP000307378"/>
    </source>
</evidence>
<sequence length="81" mass="8869">MRRGAERVTFWAGQTLKGRVVTDAVFARPVATIMMMVFFSGLALDIAVPAAVLTVMASLKWLVESWPAANDLPFDRKAETA</sequence>
<dbReference type="Proteomes" id="UP000307378">
    <property type="component" value="Unassembled WGS sequence"/>
</dbReference>
<evidence type="ECO:0000313" key="2">
    <source>
        <dbReference type="EMBL" id="THV33130.1"/>
    </source>
</evidence>
<keyword evidence="1" id="KW-0472">Membrane</keyword>
<protein>
    <submittedName>
        <fullName evidence="2">Uncharacterized protein</fullName>
    </submittedName>
</protein>
<proteinExistence type="predicted"/>
<keyword evidence="1" id="KW-0812">Transmembrane</keyword>
<dbReference type="RefSeq" id="WP_136542557.1">
    <property type="nucleotide sequence ID" value="NZ_STGU01000011.1"/>
</dbReference>
<keyword evidence="1" id="KW-1133">Transmembrane helix</keyword>
<organism evidence="2 3">
    <name type="scientific">Rhizobium rosettiformans W3</name>
    <dbReference type="NCBI Taxonomy" id="538378"/>
    <lineage>
        <taxon>Bacteria</taxon>
        <taxon>Pseudomonadati</taxon>
        <taxon>Pseudomonadota</taxon>
        <taxon>Alphaproteobacteria</taxon>
        <taxon>Hyphomicrobiales</taxon>
        <taxon>Rhizobiaceae</taxon>
        <taxon>Rhizobium/Agrobacterium group</taxon>
        <taxon>Rhizobium</taxon>
    </lineage>
</organism>
<gene>
    <name evidence="2" type="ORF">FAA86_18230</name>
</gene>
<accession>A0A4S8PPY0</accession>
<name>A0A4S8PPY0_9HYPH</name>
<comment type="caution">
    <text evidence="2">The sequence shown here is derived from an EMBL/GenBank/DDBJ whole genome shotgun (WGS) entry which is preliminary data.</text>
</comment>
<dbReference type="AlphaFoldDB" id="A0A4S8PPY0"/>
<evidence type="ECO:0000256" key="1">
    <source>
        <dbReference type="SAM" id="Phobius"/>
    </source>
</evidence>
<feature type="transmembrane region" description="Helical" evidence="1">
    <location>
        <begin position="37"/>
        <end position="63"/>
    </location>
</feature>
<reference evidence="2 3" key="1">
    <citation type="submission" date="2019-04" db="EMBL/GenBank/DDBJ databases">
        <title>genome sequence of strain W3.</title>
        <authorList>
            <person name="Gao J."/>
            <person name="Sun J."/>
        </authorList>
    </citation>
    <scope>NUCLEOTIDE SEQUENCE [LARGE SCALE GENOMIC DNA]</scope>
    <source>
        <strain evidence="2 3">W3</strain>
    </source>
</reference>